<evidence type="ECO:0000313" key="4">
    <source>
        <dbReference type="Proteomes" id="UP001159428"/>
    </source>
</evidence>
<dbReference type="EMBL" id="CALNXJ010000005">
    <property type="protein sequence ID" value="CAH3039554.1"/>
    <property type="molecule type" value="Genomic_DNA"/>
</dbReference>
<protein>
    <recommendedName>
        <fullName evidence="2">Integrase core domain-containing protein</fullName>
    </recommendedName>
</protein>
<dbReference type="PANTHER" id="PTHR46791">
    <property type="entry name" value="EXPRESSED PROTEIN"/>
    <property type="match status" value="1"/>
</dbReference>
<comment type="caution">
    <text evidence="3">The sequence shown here is derived from an EMBL/GenBank/DDBJ whole genome shotgun (WGS) entry which is preliminary data.</text>
</comment>
<sequence length="240" mass="27734">MLDFFGERAYSSSPDSSRNGPGRPPYVIEEEQIRFLREMHFSWKKISDLLGVSESTLRRRRLIYGVTDQEELRWTQITDSDLENIVKEIQDLTPNIGQANLLGVNSYGLPSRVRSDYGMENFKEAEFMLEQRGVDRGSIITGSSVHNCSVERSHRDIYSGVLCFFARTFSRLEDNELLDPLNELHLFALHYTFIPRINKCLQEFKSQWENHPLSSEGNLSPTQLYTARMLENEHSGYATV</sequence>
<dbReference type="Proteomes" id="UP001159428">
    <property type="component" value="Unassembled WGS sequence"/>
</dbReference>
<accession>A0AAU9VU27</accession>
<proteinExistence type="predicted"/>
<feature type="non-terminal residue" evidence="3">
    <location>
        <position position="240"/>
    </location>
</feature>
<organism evidence="3 4">
    <name type="scientific">Pocillopora meandrina</name>
    <dbReference type="NCBI Taxonomy" id="46732"/>
    <lineage>
        <taxon>Eukaryota</taxon>
        <taxon>Metazoa</taxon>
        <taxon>Cnidaria</taxon>
        <taxon>Anthozoa</taxon>
        <taxon>Hexacorallia</taxon>
        <taxon>Scleractinia</taxon>
        <taxon>Astrocoeniina</taxon>
        <taxon>Pocilloporidae</taxon>
        <taxon>Pocillopora</taxon>
    </lineage>
</organism>
<gene>
    <name evidence="3" type="ORF">PMEA_00026199</name>
</gene>
<reference evidence="3 4" key="1">
    <citation type="submission" date="2022-05" db="EMBL/GenBank/DDBJ databases">
        <authorList>
            <consortium name="Genoscope - CEA"/>
            <person name="William W."/>
        </authorList>
    </citation>
    <scope>NUCLEOTIDE SEQUENCE [LARGE SCALE GENOMIC DNA]</scope>
</reference>
<dbReference type="Pfam" id="PF24764">
    <property type="entry name" value="rva_4"/>
    <property type="match status" value="1"/>
</dbReference>
<feature type="region of interest" description="Disordered" evidence="1">
    <location>
        <begin position="1"/>
        <end position="24"/>
    </location>
</feature>
<evidence type="ECO:0000259" key="2">
    <source>
        <dbReference type="Pfam" id="PF24764"/>
    </source>
</evidence>
<evidence type="ECO:0000256" key="1">
    <source>
        <dbReference type="SAM" id="MobiDB-lite"/>
    </source>
</evidence>
<dbReference type="AlphaFoldDB" id="A0AAU9VU27"/>
<name>A0AAU9VU27_9CNID</name>
<evidence type="ECO:0000313" key="3">
    <source>
        <dbReference type="EMBL" id="CAH3039554.1"/>
    </source>
</evidence>
<feature type="domain" description="Integrase core" evidence="2">
    <location>
        <begin position="103"/>
        <end position="235"/>
    </location>
</feature>
<dbReference type="InterPro" id="IPR058913">
    <property type="entry name" value="Integrase_dom_put"/>
</dbReference>
<dbReference type="PANTHER" id="PTHR46791:SF4">
    <property type="match status" value="1"/>
</dbReference>
<feature type="compositionally biased region" description="Polar residues" evidence="1">
    <location>
        <begin position="10"/>
        <end position="19"/>
    </location>
</feature>
<keyword evidence="4" id="KW-1185">Reference proteome</keyword>